<dbReference type="InterPro" id="IPR018639">
    <property type="entry name" value="DUF2062"/>
</dbReference>
<evidence type="ECO:0000259" key="2">
    <source>
        <dbReference type="Pfam" id="PF09835"/>
    </source>
</evidence>
<protein>
    <recommendedName>
        <fullName evidence="2">DUF2062 domain-containing protein</fullName>
    </recommendedName>
</protein>
<dbReference type="EMBL" id="UINC01120322">
    <property type="protein sequence ID" value="SVC94736.1"/>
    <property type="molecule type" value="Genomic_DNA"/>
</dbReference>
<keyword evidence="1" id="KW-1133">Transmembrane helix</keyword>
<dbReference type="PANTHER" id="PTHR40547">
    <property type="entry name" value="SLL0298 PROTEIN"/>
    <property type="match status" value="1"/>
</dbReference>
<keyword evidence="1" id="KW-0812">Transmembrane</keyword>
<feature type="transmembrane region" description="Helical" evidence="1">
    <location>
        <begin position="39"/>
        <end position="67"/>
    </location>
</feature>
<dbReference type="AlphaFoldDB" id="A0A382RAN2"/>
<feature type="domain" description="DUF2062" evidence="2">
    <location>
        <begin position="21"/>
        <end position="158"/>
    </location>
</feature>
<dbReference type="PANTHER" id="PTHR40547:SF1">
    <property type="entry name" value="SLL0298 PROTEIN"/>
    <property type="match status" value="1"/>
</dbReference>
<accession>A0A382RAN2</accession>
<evidence type="ECO:0000256" key="1">
    <source>
        <dbReference type="SAM" id="Phobius"/>
    </source>
</evidence>
<proteinExistence type="predicted"/>
<name>A0A382RAN2_9ZZZZ</name>
<gene>
    <name evidence="3" type="ORF">METZ01_LOCUS347590</name>
</gene>
<organism evidence="3">
    <name type="scientific">marine metagenome</name>
    <dbReference type="NCBI Taxonomy" id="408172"/>
    <lineage>
        <taxon>unclassified sequences</taxon>
        <taxon>metagenomes</taxon>
        <taxon>ecological metagenomes</taxon>
    </lineage>
</organism>
<feature type="transmembrane region" description="Helical" evidence="1">
    <location>
        <begin position="129"/>
        <end position="152"/>
    </location>
</feature>
<sequence length="169" mass="19800">MQLKKYLPSRDQLSKTRSLSFLGNLRFEPNLWHFNRHSLSFAVLIGSIFCFFPIPFQMVPCALLCILIRCNIPVAILLVWVSNPITYGPMMYFAYRVGLGLMGMDTPDIPDSPTFEWFFEQLADIWKPLLSGCLICGLSTGIIGFLVIRLYYRWRIVRYLKRRYHRHQA</sequence>
<feature type="transmembrane region" description="Helical" evidence="1">
    <location>
        <begin position="74"/>
        <end position="95"/>
    </location>
</feature>
<keyword evidence="1" id="KW-0472">Membrane</keyword>
<dbReference type="Pfam" id="PF09835">
    <property type="entry name" value="DUF2062"/>
    <property type="match status" value="1"/>
</dbReference>
<evidence type="ECO:0000313" key="3">
    <source>
        <dbReference type="EMBL" id="SVC94736.1"/>
    </source>
</evidence>
<reference evidence="3" key="1">
    <citation type="submission" date="2018-05" db="EMBL/GenBank/DDBJ databases">
        <authorList>
            <person name="Lanie J.A."/>
            <person name="Ng W.-L."/>
            <person name="Kazmierczak K.M."/>
            <person name="Andrzejewski T.M."/>
            <person name="Davidsen T.M."/>
            <person name="Wayne K.J."/>
            <person name="Tettelin H."/>
            <person name="Glass J.I."/>
            <person name="Rusch D."/>
            <person name="Podicherti R."/>
            <person name="Tsui H.-C.T."/>
            <person name="Winkler M.E."/>
        </authorList>
    </citation>
    <scope>NUCLEOTIDE SEQUENCE</scope>
</reference>